<keyword evidence="15" id="KW-1185">Reference proteome</keyword>
<evidence type="ECO:0000256" key="8">
    <source>
        <dbReference type="ARBA" id="ARBA00022912"/>
    </source>
</evidence>
<evidence type="ECO:0000256" key="9">
    <source>
        <dbReference type="ARBA" id="ARBA00023242"/>
    </source>
</evidence>
<evidence type="ECO:0000256" key="10">
    <source>
        <dbReference type="ARBA" id="ARBA00047761"/>
    </source>
</evidence>
<keyword evidence="7" id="KW-0862">Zinc</keyword>
<feature type="domain" description="RTR1-type" evidence="13">
    <location>
        <begin position="56"/>
        <end position="127"/>
    </location>
</feature>
<keyword evidence="6" id="KW-0378">Hydrolase</keyword>
<evidence type="ECO:0000256" key="7">
    <source>
        <dbReference type="ARBA" id="ARBA00022833"/>
    </source>
</evidence>
<keyword evidence="8" id="KW-0904">Protein phosphatase</keyword>
<dbReference type="EMBL" id="OX291492">
    <property type="protein sequence ID" value="CAI1819249.1"/>
    <property type="molecule type" value="Genomic_DNA"/>
</dbReference>
<accession>A0ABN8VQD1</accession>
<dbReference type="PANTHER" id="PTHR14732">
    <property type="entry name" value="RNA POLYMERASE II SUBUNIT B1 CTD PHOSPHATASE RPAP2-RELATED"/>
    <property type="match status" value="1"/>
</dbReference>
<evidence type="ECO:0000256" key="3">
    <source>
        <dbReference type="ARBA" id="ARBA00013081"/>
    </source>
</evidence>
<dbReference type="InterPro" id="IPR038534">
    <property type="entry name" value="Rtr1/RPAP2_sf"/>
</dbReference>
<dbReference type="InterPro" id="IPR007308">
    <property type="entry name" value="Rtr1/RPAP2_dom"/>
</dbReference>
<comment type="similarity">
    <text evidence="2 12">Belongs to the RPAP2 family.</text>
</comment>
<keyword evidence="5" id="KW-0863">Zinc-finger</keyword>
<protein>
    <recommendedName>
        <fullName evidence="3">protein-serine/threonine phosphatase</fullName>
        <ecNumber evidence="3">3.1.3.16</ecNumber>
    </recommendedName>
</protein>
<organism evidence="14 15">
    <name type="scientific">Saccharomyces eubayanus</name>
    <name type="common">Yeast</name>
    <dbReference type="NCBI Taxonomy" id="1080349"/>
    <lineage>
        <taxon>Eukaryota</taxon>
        <taxon>Fungi</taxon>
        <taxon>Dikarya</taxon>
        <taxon>Ascomycota</taxon>
        <taxon>Saccharomycotina</taxon>
        <taxon>Saccharomycetes</taxon>
        <taxon>Saccharomycetales</taxon>
        <taxon>Saccharomycetaceae</taxon>
        <taxon>Saccharomyces</taxon>
    </lineage>
</organism>
<comment type="catalytic activity">
    <reaction evidence="11">
        <text>O-phospho-L-threonyl-[protein] + H2O = L-threonyl-[protein] + phosphate</text>
        <dbReference type="Rhea" id="RHEA:47004"/>
        <dbReference type="Rhea" id="RHEA-COMP:11060"/>
        <dbReference type="Rhea" id="RHEA-COMP:11605"/>
        <dbReference type="ChEBI" id="CHEBI:15377"/>
        <dbReference type="ChEBI" id="CHEBI:30013"/>
        <dbReference type="ChEBI" id="CHEBI:43474"/>
        <dbReference type="ChEBI" id="CHEBI:61977"/>
        <dbReference type="EC" id="3.1.3.16"/>
    </reaction>
</comment>
<keyword evidence="9" id="KW-0539">Nucleus</keyword>
<proteinExistence type="inferred from homology"/>
<dbReference type="Gene3D" id="1.25.40.820">
    <property type="match status" value="1"/>
</dbReference>
<evidence type="ECO:0000313" key="14">
    <source>
        <dbReference type="EMBL" id="CAI1819249.1"/>
    </source>
</evidence>
<evidence type="ECO:0000313" key="15">
    <source>
        <dbReference type="Proteomes" id="UP001152964"/>
    </source>
</evidence>
<dbReference type="PROSITE" id="PS51479">
    <property type="entry name" value="ZF_RTR1"/>
    <property type="match status" value="1"/>
</dbReference>
<name>A0ABN8VQD1_SACEU</name>
<evidence type="ECO:0000256" key="6">
    <source>
        <dbReference type="ARBA" id="ARBA00022801"/>
    </source>
</evidence>
<evidence type="ECO:0000256" key="12">
    <source>
        <dbReference type="PROSITE-ProRule" id="PRU00812"/>
    </source>
</evidence>
<sequence>MQPMMSVISIPLIQKEILQPHQLHEQLSLFEAQMVESAIVSMLSESFCKNEQTLKYLARLLSPMSYLDIINARSGNKICGYPLCHERISENLSDGLLTYSIYCSKFHSKCSLYLIRQLPQIPLNERSGVHSTSYYNPSFNDVYNVDLLEELIRNRISTATVTSLTADFECLEVDDIHKDETTLLDEYSVQVTTEKNSCMKY</sequence>
<dbReference type="EC" id="3.1.3.16" evidence="3"/>
<evidence type="ECO:0000256" key="5">
    <source>
        <dbReference type="ARBA" id="ARBA00022771"/>
    </source>
</evidence>
<dbReference type="Proteomes" id="UP001152964">
    <property type="component" value="Chromosome 2"/>
</dbReference>
<evidence type="ECO:0000256" key="11">
    <source>
        <dbReference type="ARBA" id="ARBA00048336"/>
    </source>
</evidence>
<gene>
    <name evidence="14" type="primary">U6500B01970</name>
    <name evidence="14" type="ORF">SEUBUCD650_0B01970</name>
</gene>
<dbReference type="PANTHER" id="PTHR14732:SF0">
    <property type="entry name" value="RNA POLYMERASE II SUBUNIT B1 CTD PHOSPHATASE RPAP2-RELATED"/>
    <property type="match status" value="1"/>
</dbReference>
<comment type="catalytic activity">
    <reaction evidence="10">
        <text>O-phospho-L-seryl-[protein] + H2O = L-seryl-[protein] + phosphate</text>
        <dbReference type="Rhea" id="RHEA:20629"/>
        <dbReference type="Rhea" id="RHEA-COMP:9863"/>
        <dbReference type="Rhea" id="RHEA-COMP:11604"/>
        <dbReference type="ChEBI" id="CHEBI:15377"/>
        <dbReference type="ChEBI" id="CHEBI:29999"/>
        <dbReference type="ChEBI" id="CHEBI:43474"/>
        <dbReference type="ChEBI" id="CHEBI:83421"/>
        <dbReference type="EC" id="3.1.3.16"/>
    </reaction>
</comment>
<keyword evidence="4" id="KW-0479">Metal-binding</keyword>
<dbReference type="InterPro" id="IPR039693">
    <property type="entry name" value="Rtr1/RPAP2"/>
</dbReference>
<evidence type="ECO:0000256" key="4">
    <source>
        <dbReference type="ARBA" id="ARBA00022723"/>
    </source>
</evidence>
<comment type="subcellular location">
    <subcellularLocation>
        <location evidence="1">Nucleus</location>
    </subcellularLocation>
</comment>
<reference evidence="14" key="1">
    <citation type="submission" date="2022-08" db="EMBL/GenBank/DDBJ databases">
        <authorList>
            <person name="Byrne P K."/>
        </authorList>
    </citation>
    <scope>NUCLEOTIDE SEQUENCE</scope>
    <source>
        <strain evidence="14">UCD650</strain>
    </source>
</reference>
<evidence type="ECO:0000259" key="13">
    <source>
        <dbReference type="PROSITE" id="PS51479"/>
    </source>
</evidence>
<evidence type="ECO:0000256" key="1">
    <source>
        <dbReference type="ARBA" id="ARBA00004123"/>
    </source>
</evidence>
<evidence type="ECO:0000256" key="2">
    <source>
        <dbReference type="ARBA" id="ARBA00005676"/>
    </source>
</evidence>